<reference evidence="3" key="1">
    <citation type="journal article" date="2009" name="Rice">
        <title>De Novo Next Generation Sequencing of Plant Genomes.</title>
        <authorList>
            <person name="Rounsley S."/>
            <person name="Marri P.R."/>
            <person name="Yu Y."/>
            <person name="He R."/>
            <person name="Sisneros N."/>
            <person name="Goicoechea J.L."/>
            <person name="Lee S.J."/>
            <person name="Angelova A."/>
            <person name="Kudrna D."/>
            <person name="Luo M."/>
            <person name="Affourtit J."/>
            <person name="Desany B."/>
            <person name="Knight J."/>
            <person name="Niazi F."/>
            <person name="Egholm M."/>
            <person name="Wing R.A."/>
        </authorList>
    </citation>
    <scope>NUCLEOTIDE SEQUENCE [LARGE SCALE GENOMIC DNA]</scope>
    <source>
        <strain evidence="3">cv. IRGC 105608</strain>
    </source>
</reference>
<protein>
    <recommendedName>
        <fullName evidence="2">Cytidine/deoxycytidylate deaminase zinc-binding domain-containing protein</fullName>
    </recommendedName>
</protein>
<sequence>MPSSSSSSTLPQWGSRSFAPSPSPTCPAEIRGTGGIRIIVTSSDAKWRTVSSLLPRPFGPHDLLPKHVPLVLKPHDSPLVGNPATAVITNGFANGDLEACLREAAEAAARAAHALYSECPSRFAVADGEGRVYAGGYAWSPWRIIRH</sequence>
<feature type="domain" description="Cytidine/deoxycytidylate deaminase zinc-binding" evidence="2">
    <location>
        <begin position="51"/>
        <end position="138"/>
    </location>
</feature>
<evidence type="ECO:0000256" key="1">
    <source>
        <dbReference type="SAM" id="MobiDB-lite"/>
    </source>
</evidence>
<keyword evidence="4" id="KW-1185">Reference proteome</keyword>
<name>A0A0D3GIM1_9ORYZ</name>
<dbReference type="GO" id="GO:0004126">
    <property type="term" value="F:cytidine deaminase activity"/>
    <property type="evidence" value="ECO:0007669"/>
    <property type="project" value="InterPro"/>
</dbReference>
<dbReference type="EnsemblPlants" id="OBART06G20850.1">
    <property type="protein sequence ID" value="OBART06G20850.1"/>
    <property type="gene ID" value="OBART06G20850"/>
</dbReference>
<evidence type="ECO:0000313" key="4">
    <source>
        <dbReference type="Proteomes" id="UP000026960"/>
    </source>
</evidence>
<dbReference type="SUPFAM" id="SSF53927">
    <property type="entry name" value="Cytidine deaminase-like"/>
    <property type="match status" value="1"/>
</dbReference>
<dbReference type="Gramene" id="OBART06G20850.1">
    <property type="protein sequence ID" value="OBART06G20850.1"/>
    <property type="gene ID" value="OBART06G20850"/>
</dbReference>
<dbReference type="InterPro" id="IPR013171">
    <property type="entry name" value="Cyd/dCyd_deaminase_Zn-bd"/>
</dbReference>
<dbReference type="AlphaFoldDB" id="A0A0D3GIM1"/>
<dbReference type="HOGENOM" id="CLU_1770896_0_0_1"/>
<dbReference type="eggNOG" id="KOG0833">
    <property type="taxonomic scope" value="Eukaryota"/>
</dbReference>
<dbReference type="InterPro" id="IPR016193">
    <property type="entry name" value="Cytidine_deaminase-like"/>
</dbReference>
<dbReference type="GO" id="GO:0008270">
    <property type="term" value="F:zinc ion binding"/>
    <property type="evidence" value="ECO:0007669"/>
    <property type="project" value="InterPro"/>
</dbReference>
<dbReference type="PaxDb" id="65489-OBART06G20850.1"/>
<feature type="compositionally biased region" description="Polar residues" evidence="1">
    <location>
        <begin position="9"/>
        <end position="20"/>
    </location>
</feature>
<reference evidence="3" key="2">
    <citation type="submission" date="2015-03" db="UniProtKB">
        <authorList>
            <consortium name="EnsemblPlants"/>
        </authorList>
    </citation>
    <scope>IDENTIFICATION</scope>
</reference>
<organism evidence="3">
    <name type="scientific">Oryza barthii</name>
    <dbReference type="NCBI Taxonomy" id="65489"/>
    <lineage>
        <taxon>Eukaryota</taxon>
        <taxon>Viridiplantae</taxon>
        <taxon>Streptophyta</taxon>
        <taxon>Embryophyta</taxon>
        <taxon>Tracheophyta</taxon>
        <taxon>Spermatophyta</taxon>
        <taxon>Magnoliopsida</taxon>
        <taxon>Liliopsida</taxon>
        <taxon>Poales</taxon>
        <taxon>Poaceae</taxon>
        <taxon>BOP clade</taxon>
        <taxon>Oryzoideae</taxon>
        <taxon>Oryzeae</taxon>
        <taxon>Oryzinae</taxon>
        <taxon>Oryza</taxon>
    </lineage>
</organism>
<proteinExistence type="predicted"/>
<dbReference type="Pfam" id="PF08211">
    <property type="entry name" value="dCMP_cyt_deam_2"/>
    <property type="match status" value="1"/>
</dbReference>
<evidence type="ECO:0000259" key="2">
    <source>
        <dbReference type="Pfam" id="PF08211"/>
    </source>
</evidence>
<evidence type="ECO:0000313" key="3">
    <source>
        <dbReference type="EnsemblPlants" id="OBART06G20850.1"/>
    </source>
</evidence>
<dbReference type="Proteomes" id="UP000026960">
    <property type="component" value="Chromosome 6"/>
</dbReference>
<dbReference type="STRING" id="65489.A0A0D3GIM1"/>
<feature type="region of interest" description="Disordered" evidence="1">
    <location>
        <begin position="1"/>
        <end position="26"/>
    </location>
</feature>
<accession>A0A0D3GIM1</accession>